<dbReference type="Gene3D" id="1.20.1510.10">
    <property type="entry name" value="Cation efflux protein transmembrane domain"/>
    <property type="match status" value="1"/>
</dbReference>
<evidence type="ECO:0000256" key="3">
    <source>
        <dbReference type="ARBA" id="ARBA00022448"/>
    </source>
</evidence>
<dbReference type="GO" id="GO:0016020">
    <property type="term" value="C:membrane"/>
    <property type="evidence" value="ECO:0007669"/>
    <property type="project" value="UniProtKB-SubCell"/>
</dbReference>
<dbReference type="SUPFAM" id="SSF161111">
    <property type="entry name" value="Cation efflux protein transmembrane domain-like"/>
    <property type="match status" value="1"/>
</dbReference>
<dbReference type="Gene3D" id="3.30.70.1350">
    <property type="entry name" value="Cation efflux protein, cytoplasmic domain"/>
    <property type="match status" value="1"/>
</dbReference>
<accession>A0A942UPT5</accession>
<proteinExistence type="inferred from homology"/>
<organism evidence="10 11">
    <name type="scientific">Anaeromonas frigoriresistens</name>
    <dbReference type="NCBI Taxonomy" id="2683708"/>
    <lineage>
        <taxon>Bacteria</taxon>
        <taxon>Bacillati</taxon>
        <taxon>Bacillota</taxon>
        <taxon>Tissierellia</taxon>
        <taxon>Tissierellales</taxon>
        <taxon>Thermohalobacteraceae</taxon>
        <taxon>Anaeromonas</taxon>
    </lineage>
</organism>
<protein>
    <submittedName>
        <fullName evidence="10">Cation transporter</fullName>
    </submittedName>
</protein>
<evidence type="ECO:0000313" key="10">
    <source>
        <dbReference type="EMBL" id="MBS4537059.1"/>
    </source>
</evidence>
<dbReference type="SUPFAM" id="SSF160240">
    <property type="entry name" value="Cation efflux protein cytoplasmic domain-like"/>
    <property type="match status" value="1"/>
</dbReference>
<feature type="domain" description="Cation efflux protein transmembrane" evidence="8">
    <location>
        <begin position="14"/>
        <end position="207"/>
    </location>
</feature>
<feature type="domain" description="Cation efflux protein cytoplasmic" evidence="9">
    <location>
        <begin position="211"/>
        <end position="289"/>
    </location>
</feature>
<evidence type="ECO:0000256" key="1">
    <source>
        <dbReference type="ARBA" id="ARBA00004141"/>
    </source>
</evidence>
<feature type="transmembrane region" description="Helical" evidence="7">
    <location>
        <begin position="106"/>
        <end position="128"/>
    </location>
</feature>
<dbReference type="InterPro" id="IPR036837">
    <property type="entry name" value="Cation_efflux_CTD_sf"/>
</dbReference>
<evidence type="ECO:0000256" key="4">
    <source>
        <dbReference type="ARBA" id="ARBA00022692"/>
    </source>
</evidence>
<evidence type="ECO:0000259" key="8">
    <source>
        <dbReference type="Pfam" id="PF01545"/>
    </source>
</evidence>
<dbReference type="EMBL" id="WSFT01000009">
    <property type="protein sequence ID" value="MBS4537059.1"/>
    <property type="molecule type" value="Genomic_DNA"/>
</dbReference>
<dbReference type="FunFam" id="1.20.1510.10:FF:000006">
    <property type="entry name" value="Divalent cation efflux transporter"/>
    <property type="match status" value="1"/>
</dbReference>
<comment type="similarity">
    <text evidence="2">Belongs to the cation diffusion facilitator (CDF) transporter (TC 2.A.4) family.</text>
</comment>
<dbReference type="Pfam" id="PF16916">
    <property type="entry name" value="ZT_dimer"/>
    <property type="match status" value="1"/>
</dbReference>
<comment type="caution">
    <text evidence="10">The sequence shown here is derived from an EMBL/GenBank/DDBJ whole genome shotgun (WGS) entry which is preliminary data.</text>
</comment>
<evidence type="ECO:0000313" key="11">
    <source>
        <dbReference type="Proteomes" id="UP000724672"/>
    </source>
</evidence>
<gene>
    <name evidence="10" type="ORF">GOQ27_01210</name>
</gene>
<dbReference type="PANTHER" id="PTHR43840">
    <property type="entry name" value="MITOCHONDRIAL METAL TRANSPORTER 1-RELATED"/>
    <property type="match status" value="1"/>
</dbReference>
<dbReference type="InterPro" id="IPR002524">
    <property type="entry name" value="Cation_efflux"/>
</dbReference>
<evidence type="ECO:0000256" key="5">
    <source>
        <dbReference type="ARBA" id="ARBA00022989"/>
    </source>
</evidence>
<keyword evidence="5 7" id="KW-1133">Transmembrane helix</keyword>
<dbReference type="GO" id="GO:0008324">
    <property type="term" value="F:monoatomic cation transmembrane transporter activity"/>
    <property type="evidence" value="ECO:0007669"/>
    <property type="project" value="InterPro"/>
</dbReference>
<sequence>MNKEDRYKLGQRVIWITIILNIILSVLKVVIGIISNSNAMLADGIHSISDVGSSLGIIVGLFIAKKPEDLEHQYGHEKAETIATFLLSVLLIAVGLNIGYNSIKLIFSGGAEVPGIAAIWAAIISIVVKEIQYRISLRAGKKINSDVLIADAWHHRSDALSSIAALVGILGARLGYSFLDPVAGVLVSIIVVKVGVEIFVKGTNELMDESLEEEKLIKIVNAVMTHTGVKTVNDIKARKHGSMAYVDIEIAVDPDITVSQGHDIAEDVEAIVYERIENIKSVLVHVNPCCIDKDDCKICTEKVSTFVEKALRDND</sequence>
<keyword evidence="6 7" id="KW-0472">Membrane</keyword>
<comment type="subcellular location">
    <subcellularLocation>
        <location evidence="1">Membrane</location>
        <topology evidence="1">Multi-pass membrane protein</topology>
    </subcellularLocation>
</comment>
<dbReference type="Proteomes" id="UP000724672">
    <property type="component" value="Unassembled WGS sequence"/>
</dbReference>
<dbReference type="PANTHER" id="PTHR43840:SF15">
    <property type="entry name" value="MITOCHONDRIAL METAL TRANSPORTER 1-RELATED"/>
    <property type="match status" value="1"/>
</dbReference>
<evidence type="ECO:0000256" key="7">
    <source>
        <dbReference type="SAM" id="Phobius"/>
    </source>
</evidence>
<evidence type="ECO:0000256" key="6">
    <source>
        <dbReference type="ARBA" id="ARBA00023136"/>
    </source>
</evidence>
<dbReference type="InterPro" id="IPR027469">
    <property type="entry name" value="Cation_efflux_TMD_sf"/>
</dbReference>
<keyword evidence="11" id="KW-1185">Reference proteome</keyword>
<dbReference type="InterPro" id="IPR027470">
    <property type="entry name" value="Cation_efflux_CTD"/>
</dbReference>
<reference evidence="10" key="1">
    <citation type="submission" date="2019-12" db="EMBL/GenBank/DDBJ databases">
        <title>Clostridiaceae gen. nov. sp. nov., isolated from sediment in Xinjiang, China.</title>
        <authorList>
            <person name="Zhang R."/>
        </authorList>
    </citation>
    <scope>NUCLEOTIDE SEQUENCE</scope>
    <source>
        <strain evidence="10">D2Q-11</strain>
    </source>
</reference>
<name>A0A942UPT5_9FIRM</name>
<evidence type="ECO:0000256" key="2">
    <source>
        <dbReference type="ARBA" id="ARBA00008114"/>
    </source>
</evidence>
<evidence type="ECO:0000259" key="9">
    <source>
        <dbReference type="Pfam" id="PF16916"/>
    </source>
</evidence>
<dbReference type="NCBIfam" id="TIGR01297">
    <property type="entry name" value="CDF"/>
    <property type="match status" value="1"/>
</dbReference>
<dbReference type="Pfam" id="PF01545">
    <property type="entry name" value="Cation_efflux"/>
    <property type="match status" value="1"/>
</dbReference>
<feature type="transmembrane region" description="Helical" evidence="7">
    <location>
        <begin position="82"/>
        <end position="100"/>
    </location>
</feature>
<dbReference type="InterPro" id="IPR058533">
    <property type="entry name" value="Cation_efflux_TM"/>
</dbReference>
<feature type="transmembrane region" description="Helical" evidence="7">
    <location>
        <begin position="12"/>
        <end position="34"/>
    </location>
</feature>
<dbReference type="AlphaFoldDB" id="A0A942UPT5"/>
<dbReference type="InterPro" id="IPR050291">
    <property type="entry name" value="CDF_Transporter"/>
</dbReference>
<keyword evidence="3" id="KW-0813">Transport</keyword>
<keyword evidence="4 7" id="KW-0812">Transmembrane</keyword>